<protein>
    <submittedName>
        <fullName evidence="2">DUF1837 domain-containing protein</fullName>
    </submittedName>
</protein>
<evidence type="ECO:0000313" key="1">
    <source>
        <dbReference type="Proteomes" id="UP000095286"/>
    </source>
</evidence>
<dbReference type="WBParaSite" id="RSKR_0000343700.1">
    <property type="protein sequence ID" value="RSKR_0000343700.1"/>
    <property type="gene ID" value="RSKR_0000343700"/>
</dbReference>
<reference evidence="2" key="1">
    <citation type="submission" date="2016-11" db="UniProtKB">
        <authorList>
            <consortium name="WormBaseParasite"/>
        </authorList>
    </citation>
    <scope>IDENTIFICATION</scope>
    <source>
        <strain evidence="2">KR3021</strain>
    </source>
</reference>
<sequence>MSPKVKKMYQCPQTDGYFDVRSIGTLTPRLALIWERCLIAANPSSTNLSQEIVEDELLNVFGHKEIELIGHYLSNLLSERGGTDRIEIPKKFIKLGDSKEETLSKAGAVKKQLDNLKTTEGGRTCWMYLFLDSILLDNGRAATENKKAIRYAGESLNFKLRWEKHKSQFRCSLKLDFVFDKKEKFLNKLVTAERKLVVVKKEYPSKAVAENVESILINAFRPQLSNSDSGKPSLDFVASMNPQVDSQVALIILNDFSKCEYEEHVIV</sequence>
<name>A0AC35TR26_9BILA</name>
<dbReference type="Proteomes" id="UP000095286">
    <property type="component" value="Unplaced"/>
</dbReference>
<accession>A0AC35TR26</accession>
<evidence type="ECO:0000313" key="2">
    <source>
        <dbReference type="WBParaSite" id="RSKR_0000343700.1"/>
    </source>
</evidence>
<organism evidence="1 2">
    <name type="scientific">Rhabditophanes sp. KR3021</name>
    <dbReference type="NCBI Taxonomy" id="114890"/>
    <lineage>
        <taxon>Eukaryota</taxon>
        <taxon>Metazoa</taxon>
        <taxon>Ecdysozoa</taxon>
        <taxon>Nematoda</taxon>
        <taxon>Chromadorea</taxon>
        <taxon>Rhabditida</taxon>
        <taxon>Tylenchina</taxon>
        <taxon>Panagrolaimomorpha</taxon>
        <taxon>Strongyloidoidea</taxon>
        <taxon>Alloionematidae</taxon>
        <taxon>Rhabditophanes</taxon>
    </lineage>
</organism>
<proteinExistence type="predicted"/>